<dbReference type="GO" id="GO:0005762">
    <property type="term" value="C:mitochondrial large ribosomal subunit"/>
    <property type="evidence" value="ECO:0007669"/>
    <property type="project" value="TreeGrafter"/>
</dbReference>
<evidence type="ECO:0000256" key="2">
    <source>
        <dbReference type="ARBA" id="ARBA00022980"/>
    </source>
</evidence>
<dbReference type="InterPro" id="IPR016180">
    <property type="entry name" value="Ribosomal_uL16_dom"/>
</dbReference>
<organism evidence="5">
    <name type="scientific">Nephromyces sp. ex Molgula occidentalis</name>
    <dbReference type="NCBI Taxonomy" id="2544991"/>
    <lineage>
        <taxon>Eukaryota</taxon>
        <taxon>Sar</taxon>
        <taxon>Alveolata</taxon>
        <taxon>Apicomplexa</taxon>
        <taxon>Aconoidasida</taxon>
        <taxon>Nephromycida</taxon>
        <taxon>Nephromyces</taxon>
    </lineage>
</organism>
<dbReference type="GO" id="GO:0003735">
    <property type="term" value="F:structural constituent of ribosome"/>
    <property type="evidence" value="ECO:0007669"/>
    <property type="project" value="InterPro"/>
</dbReference>
<dbReference type="SUPFAM" id="SSF54686">
    <property type="entry name" value="Ribosomal protein L16p/L10e"/>
    <property type="match status" value="1"/>
</dbReference>
<protein>
    <submittedName>
        <fullName evidence="5">50S ribosomal protein L16</fullName>
    </submittedName>
</protein>
<reference evidence="5" key="1">
    <citation type="journal article" date="2019" name="Genome Biol. Evol.">
        <title>Nephromyces represents a diverse and novel lineage of the Apicomplexa that has retained apicoplasts.</title>
        <authorList>
            <person name="Munoz-Gomez S.A."/>
            <person name="Durnin K."/>
            <person name="Eme L."/>
            <person name="Paight C."/>
            <person name="Lane C.E."/>
            <person name="Saffo M.B."/>
            <person name="Slamovits C.H."/>
        </authorList>
    </citation>
    <scope>NUCLEOTIDE SEQUENCE</scope>
    <source>
        <strain evidence="5">449</strain>
    </source>
</reference>
<dbReference type="GO" id="GO:0019843">
    <property type="term" value="F:rRNA binding"/>
    <property type="evidence" value="ECO:0007669"/>
    <property type="project" value="InterPro"/>
</dbReference>
<dbReference type="PRINTS" id="PR00060">
    <property type="entry name" value="RIBOSOMALL16"/>
</dbReference>
<dbReference type="InterPro" id="IPR036920">
    <property type="entry name" value="Ribosomal_uL16_sf"/>
</dbReference>
<dbReference type="Pfam" id="PF00252">
    <property type="entry name" value="Ribosomal_L16"/>
    <property type="match status" value="1"/>
</dbReference>
<evidence type="ECO:0000313" key="5">
    <source>
        <dbReference type="EMBL" id="QEM01661.1"/>
    </source>
</evidence>
<dbReference type="EMBL" id="MK573202">
    <property type="protein sequence ID" value="QEM01661.1"/>
    <property type="molecule type" value="Genomic_DNA"/>
</dbReference>
<comment type="similarity">
    <text evidence="1 4">Belongs to the universal ribosomal protein uL16 family.</text>
</comment>
<dbReference type="AlphaFoldDB" id="A0A5C1H7R4"/>
<dbReference type="InterPro" id="IPR047873">
    <property type="entry name" value="Ribosomal_uL16"/>
</dbReference>
<dbReference type="GO" id="GO:0032543">
    <property type="term" value="P:mitochondrial translation"/>
    <property type="evidence" value="ECO:0007669"/>
    <property type="project" value="TreeGrafter"/>
</dbReference>
<dbReference type="CDD" id="cd01433">
    <property type="entry name" value="Ribosomal_L16_L10e"/>
    <property type="match status" value="1"/>
</dbReference>
<accession>A0A5C1H7R4</accession>
<dbReference type="InterPro" id="IPR000114">
    <property type="entry name" value="Ribosomal_uL16_bact-type"/>
</dbReference>
<dbReference type="NCBIfam" id="TIGR01164">
    <property type="entry name" value="rplP_bact"/>
    <property type="match status" value="1"/>
</dbReference>
<proteinExistence type="inferred from homology"/>
<dbReference type="PANTHER" id="PTHR12220:SF13">
    <property type="entry name" value="LARGE RIBOSOMAL SUBUNIT PROTEIN UL16M"/>
    <property type="match status" value="1"/>
</dbReference>
<dbReference type="PANTHER" id="PTHR12220">
    <property type="entry name" value="50S/60S RIBOSOMAL PROTEIN L16"/>
    <property type="match status" value="1"/>
</dbReference>
<dbReference type="Gene3D" id="3.90.1170.10">
    <property type="entry name" value="Ribosomal protein L10e/L16"/>
    <property type="match status" value="1"/>
</dbReference>
<evidence type="ECO:0000256" key="1">
    <source>
        <dbReference type="ARBA" id="ARBA00008931"/>
    </source>
</evidence>
<evidence type="ECO:0000256" key="3">
    <source>
        <dbReference type="ARBA" id="ARBA00023274"/>
    </source>
</evidence>
<keyword evidence="2 4" id="KW-0689">Ribosomal protein</keyword>
<keyword evidence="3 4" id="KW-0687">Ribonucleoprotein</keyword>
<sequence>MKTKTLLFHLKKIKGKTFNNPQLYFGNIGLQALSNNLICQEHLSLIKKSFNNYLKKEGKLYFRINCNQIKTKKATDSRMGSGKGSFYKYVAKIKKGDILFEIKWNLNTISFNFLKFISYKLPIKTRIIYIYHE</sequence>
<name>A0A5C1H7R4_9APIC</name>
<gene>
    <name evidence="5" type="primary">rpl16</name>
</gene>
<evidence type="ECO:0000256" key="4">
    <source>
        <dbReference type="RuleBase" id="RU004413"/>
    </source>
</evidence>